<keyword evidence="2" id="KW-1185">Reference proteome</keyword>
<dbReference type="EMBL" id="KV748600">
    <property type="protein sequence ID" value="OCL14222.1"/>
    <property type="molecule type" value="Genomic_DNA"/>
</dbReference>
<evidence type="ECO:0000313" key="2">
    <source>
        <dbReference type="Proteomes" id="UP000250140"/>
    </source>
</evidence>
<protein>
    <submittedName>
        <fullName evidence="1">Uncharacterized protein</fullName>
    </submittedName>
</protein>
<name>A0A8E2JYW4_9PEZI</name>
<evidence type="ECO:0000313" key="1">
    <source>
        <dbReference type="EMBL" id="OCL14222.1"/>
    </source>
</evidence>
<proteinExistence type="predicted"/>
<organism evidence="1 2">
    <name type="scientific">Glonium stellatum</name>
    <dbReference type="NCBI Taxonomy" id="574774"/>
    <lineage>
        <taxon>Eukaryota</taxon>
        <taxon>Fungi</taxon>
        <taxon>Dikarya</taxon>
        <taxon>Ascomycota</taxon>
        <taxon>Pezizomycotina</taxon>
        <taxon>Dothideomycetes</taxon>
        <taxon>Pleosporomycetidae</taxon>
        <taxon>Gloniales</taxon>
        <taxon>Gloniaceae</taxon>
        <taxon>Glonium</taxon>
    </lineage>
</organism>
<gene>
    <name evidence="1" type="ORF">AOQ84DRAFT_371490</name>
</gene>
<reference evidence="1 2" key="1">
    <citation type="journal article" date="2016" name="Nat. Commun.">
        <title>Ectomycorrhizal ecology is imprinted in the genome of the dominant symbiotic fungus Cenococcum geophilum.</title>
        <authorList>
            <consortium name="DOE Joint Genome Institute"/>
            <person name="Peter M."/>
            <person name="Kohler A."/>
            <person name="Ohm R.A."/>
            <person name="Kuo A."/>
            <person name="Krutzmann J."/>
            <person name="Morin E."/>
            <person name="Arend M."/>
            <person name="Barry K.W."/>
            <person name="Binder M."/>
            <person name="Choi C."/>
            <person name="Clum A."/>
            <person name="Copeland A."/>
            <person name="Grisel N."/>
            <person name="Haridas S."/>
            <person name="Kipfer T."/>
            <person name="LaButti K."/>
            <person name="Lindquist E."/>
            <person name="Lipzen A."/>
            <person name="Maire R."/>
            <person name="Meier B."/>
            <person name="Mihaltcheva S."/>
            <person name="Molinier V."/>
            <person name="Murat C."/>
            <person name="Poggeler S."/>
            <person name="Quandt C.A."/>
            <person name="Sperisen C."/>
            <person name="Tritt A."/>
            <person name="Tisserant E."/>
            <person name="Crous P.W."/>
            <person name="Henrissat B."/>
            <person name="Nehls U."/>
            <person name="Egli S."/>
            <person name="Spatafora J.W."/>
            <person name="Grigoriev I.V."/>
            <person name="Martin F.M."/>
        </authorList>
    </citation>
    <scope>NUCLEOTIDE SEQUENCE [LARGE SCALE GENOMIC DNA]</scope>
    <source>
        <strain evidence="1 2">CBS 207.34</strain>
    </source>
</reference>
<sequence>MSYVVTDAERVVLELLTYSRISNFSCSRFNAVYGIMNASKPQQWSSCALETIWQDATDYVNSPKQQNSLLARCNTMLCPPVVVPGTLVFGQEESTFKYEEVEVGLKIIDLRILTNIHHEAYALGTQIPPKQFCLTFQHAGGPALNDMGYMDFLINTPSTEELKNTFGYGTNVAGMTF</sequence>
<dbReference type="AlphaFoldDB" id="A0A8E2JYW4"/>
<accession>A0A8E2JYW4</accession>
<dbReference type="Proteomes" id="UP000250140">
    <property type="component" value="Unassembled WGS sequence"/>
</dbReference>